<evidence type="ECO:0000259" key="2">
    <source>
        <dbReference type="Pfam" id="PF07786"/>
    </source>
</evidence>
<dbReference type="Proteomes" id="UP000737171">
    <property type="component" value="Unassembled WGS sequence"/>
</dbReference>
<dbReference type="RefSeq" id="WP_173122144.1">
    <property type="nucleotide sequence ID" value="NZ_JABRWJ010000002.1"/>
</dbReference>
<proteinExistence type="predicted"/>
<accession>A0ABX2EEM9</accession>
<keyword evidence="1" id="KW-0812">Transmembrane</keyword>
<keyword evidence="1" id="KW-1133">Transmembrane helix</keyword>
<protein>
    <submittedName>
        <fullName evidence="3">DUF1624 domain-containing protein</fullName>
    </submittedName>
</protein>
<feature type="transmembrane region" description="Helical" evidence="1">
    <location>
        <begin position="240"/>
        <end position="258"/>
    </location>
</feature>
<keyword evidence="4" id="KW-1185">Reference proteome</keyword>
<evidence type="ECO:0000313" key="4">
    <source>
        <dbReference type="Proteomes" id="UP000737171"/>
    </source>
</evidence>
<feature type="transmembrane region" description="Helical" evidence="1">
    <location>
        <begin position="152"/>
        <end position="173"/>
    </location>
</feature>
<sequence>MTAAPGAAPSGGRSRALDVLRGATVALMIGVNNPGSWSALYPPLAHAPWHGCTPTDLVFPFFLFAVGNALAFTMPGLLAAPPAVFWAKVLRRTLLIFALGLLLNAAPFARWQPDGTLGWRDWETLRVMGVLQRIALAWCAAALIVRCGGRRAVIPAAAALLLGYWALCVAFGAPGDPYSLHGWFGTAVDRALLGESHLYRGEGVPFDPEGLVSTVPAIAQVLLGYWIGERLKGEAPSAAGVARLFTLAAGLLVLAYLWQLVMPFNKKIWTSSYVLLTTGLAVALLALLVQRLDLHRRAGAWVSFCEVYGKNALFVYVMSGLIPRVDGLLRWNAGSTEQPRWLTPMGWAARELFEPIAPDPRFGSLLFALANVAAYWALAWWLDRRRIYIRV</sequence>
<dbReference type="EMBL" id="JABRWJ010000002">
    <property type="protein sequence ID" value="NRF67059.1"/>
    <property type="molecule type" value="Genomic_DNA"/>
</dbReference>
<gene>
    <name evidence="3" type="ORF">HLB44_08710</name>
</gene>
<dbReference type="PANTHER" id="PTHR31061:SF24">
    <property type="entry name" value="LD22376P"/>
    <property type="match status" value="1"/>
</dbReference>
<organism evidence="3 4">
    <name type="scientific">Pseudaquabacterium terrae</name>
    <dbReference type="NCBI Taxonomy" id="2732868"/>
    <lineage>
        <taxon>Bacteria</taxon>
        <taxon>Pseudomonadati</taxon>
        <taxon>Pseudomonadota</taxon>
        <taxon>Betaproteobacteria</taxon>
        <taxon>Burkholderiales</taxon>
        <taxon>Sphaerotilaceae</taxon>
        <taxon>Pseudaquabacterium</taxon>
    </lineage>
</organism>
<feature type="transmembrane region" description="Helical" evidence="1">
    <location>
        <begin position="124"/>
        <end position="145"/>
    </location>
</feature>
<dbReference type="PANTHER" id="PTHR31061">
    <property type="entry name" value="LD22376P"/>
    <property type="match status" value="1"/>
</dbReference>
<feature type="transmembrane region" description="Helical" evidence="1">
    <location>
        <begin position="362"/>
        <end position="382"/>
    </location>
</feature>
<feature type="transmembrane region" description="Helical" evidence="1">
    <location>
        <begin position="93"/>
        <end position="112"/>
    </location>
</feature>
<reference evidence="3 4" key="1">
    <citation type="submission" date="2020-05" db="EMBL/GenBank/DDBJ databases">
        <title>Aquincola sp. isolate from soil.</title>
        <authorList>
            <person name="Han J."/>
            <person name="Kim D.-U."/>
        </authorList>
    </citation>
    <scope>NUCLEOTIDE SEQUENCE [LARGE SCALE GENOMIC DNA]</scope>
    <source>
        <strain evidence="3 4">S2</strain>
    </source>
</reference>
<feature type="transmembrane region" description="Helical" evidence="1">
    <location>
        <begin position="210"/>
        <end position="228"/>
    </location>
</feature>
<keyword evidence="1" id="KW-0472">Membrane</keyword>
<dbReference type="Pfam" id="PF07786">
    <property type="entry name" value="HGSNAT_cat"/>
    <property type="match status" value="1"/>
</dbReference>
<evidence type="ECO:0000313" key="3">
    <source>
        <dbReference type="EMBL" id="NRF67059.1"/>
    </source>
</evidence>
<evidence type="ECO:0000256" key="1">
    <source>
        <dbReference type="SAM" id="Phobius"/>
    </source>
</evidence>
<name>A0ABX2EEM9_9BURK</name>
<feature type="transmembrane region" description="Helical" evidence="1">
    <location>
        <begin position="57"/>
        <end position="81"/>
    </location>
</feature>
<dbReference type="InterPro" id="IPR012429">
    <property type="entry name" value="HGSNAT_cat"/>
</dbReference>
<feature type="transmembrane region" description="Helical" evidence="1">
    <location>
        <begin position="270"/>
        <end position="289"/>
    </location>
</feature>
<feature type="transmembrane region" description="Helical" evidence="1">
    <location>
        <begin position="301"/>
        <end position="322"/>
    </location>
</feature>
<feature type="domain" description="Heparan-alpha-glucosaminide N-acetyltransferase catalytic" evidence="2">
    <location>
        <begin position="13"/>
        <end position="173"/>
    </location>
</feature>
<comment type="caution">
    <text evidence="3">The sequence shown here is derived from an EMBL/GenBank/DDBJ whole genome shotgun (WGS) entry which is preliminary data.</text>
</comment>